<dbReference type="InterPro" id="IPR033121">
    <property type="entry name" value="PEPTIDASE_A1"/>
</dbReference>
<dbReference type="AlphaFoldDB" id="A0AA36DTP3"/>
<comment type="caution">
    <text evidence="2">The sequence shown here is derived from an EMBL/GenBank/DDBJ whole genome shotgun (WGS) entry which is preliminary data.</text>
</comment>
<proteinExistence type="predicted"/>
<keyword evidence="3" id="KW-1185">Reference proteome</keyword>
<dbReference type="SUPFAM" id="SSF50630">
    <property type="entry name" value="Acid proteases"/>
    <property type="match status" value="1"/>
</dbReference>
<evidence type="ECO:0000259" key="1">
    <source>
        <dbReference type="PROSITE" id="PS51767"/>
    </source>
</evidence>
<dbReference type="Proteomes" id="UP001176961">
    <property type="component" value="Unassembled WGS sequence"/>
</dbReference>
<name>A0AA36DTP3_CYLNA</name>
<accession>A0AA36DTP3</accession>
<organism evidence="2 3">
    <name type="scientific">Cylicocyclus nassatus</name>
    <name type="common">Nematode worm</name>
    <dbReference type="NCBI Taxonomy" id="53992"/>
    <lineage>
        <taxon>Eukaryota</taxon>
        <taxon>Metazoa</taxon>
        <taxon>Ecdysozoa</taxon>
        <taxon>Nematoda</taxon>
        <taxon>Chromadorea</taxon>
        <taxon>Rhabditida</taxon>
        <taxon>Rhabditina</taxon>
        <taxon>Rhabditomorpha</taxon>
        <taxon>Strongyloidea</taxon>
        <taxon>Strongylidae</taxon>
        <taxon>Cylicocyclus</taxon>
    </lineage>
</organism>
<reference evidence="2" key="1">
    <citation type="submission" date="2023-07" db="EMBL/GenBank/DDBJ databases">
        <authorList>
            <consortium name="CYATHOMIX"/>
        </authorList>
    </citation>
    <scope>NUCLEOTIDE SEQUENCE</scope>
    <source>
        <strain evidence="2">N/A</strain>
    </source>
</reference>
<gene>
    <name evidence="2" type="ORF">CYNAS_LOCUS3855</name>
</gene>
<evidence type="ECO:0000313" key="3">
    <source>
        <dbReference type="Proteomes" id="UP001176961"/>
    </source>
</evidence>
<evidence type="ECO:0000313" key="2">
    <source>
        <dbReference type="EMBL" id="CAJ0591872.1"/>
    </source>
</evidence>
<protein>
    <recommendedName>
        <fullName evidence="1">Peptidase A1 domain-containing protein</fullName>
    </recommendedName>
</protein>
<dbReference type="EMBL" id="CATQJL010000001">
    <property type="protein sequence ID" value="CAJ0591872.1"/>
    <property type="molecule type" value="Genomic_DNA"/>
</dbReference>
<dbReference type="PROSITE" id="PS51767">
    <property type="entry name" value="PEPTIDASE_A1"/>
    <property type="match status" value="1"/>
</dbReference>
<sequence>MHYIQMGNSRIDDPVIVFDLVPYIIGPPAVIAEIAKVAGARYSKGNYVVDCNATIPDLVVVPIPLGSAHQPMPIKSNNLIVEEGNECILAVDFRASIAFGPDIYMGAPFFKQFCVSFEPLEGMAAIRVFESIPTFSSR</sequence>
<feature type="domain" description="Peptidase A1" evidence="1">
    <location>
        <begin position="1"/>
        <end position="127"/>
    </location>
</feature>
<dbReference type="Gene3D" id="2.40.70.10">
    <property type="entry name" value="Acid Proteases"/>
    <property type="match status" value="1"/>
</dbReference>
<dbReference type="InterPro" id="IPR021109">
    <property type="entry name" value="Peptidase_aspartic_dom_sf"/>
</dbReference>